<keyword evidence="4" id="KW-1185">Reference proteome</keyword>
<dbReference type="PANTHER" id="PTHR32309">
    <property type="entry name" value="TYROSINE-PROTEIN KINASE"/>
    <property type="match status" value="1"/>
</dbReference>
<feature type="transmembrane region" description="Helical" evidence="2">
    <location>
        <begin position="23"/>
        <end position="44"/>
    </location>
</feature>
<comment type="caution">
    <text evidence="3">The sequence shown here is derived from an EMBL/GenBank/DDBJ whole genome shotgun (WGS) entry which is preliminary data.</text>
</comment>
<evidence type="ECO:0000313" key="4">
    <source>
        <dbReference type="Proteomes" id="UP000479526"/>
    </source>
</evidence>
<reference evidence="3 4" key="1">
    <citation type="submission" date="2020-01" db="EMBL/GenBank/DDBJ databases">
        <title>Herbidospora sp. NEAU-GS84 nov., a novel actinomycete isolated from soil.</title>
        <authorList>
            <person name="Han L."/>
        </authorList>
    </citation>
    <scope>NUCLEOTIDE SEQUENCE [LARGE SCALE GENOMIC DNA]</scope>
    <source>
        <strain evidence="3 4">NEAU-GS84</strain>
    </source>
</reference>
<feature type="compositionally biased region" description="Low complexity" evidence="1">
    <location>
        <begin position="317"/>
        <end position="326"/>
    </location>
</feature>
<evidence type="ECO:0008006" key="5">
    <source>
        <dbReference type="Google" id="ProtNLM"/>
    </source>
</evidence>
<protein>
    <recommendedName>
        <fullName evidence="5">Polysaccharide chain length determinant N-terminal domain-containing protein</fullName>
    </recommendedName>
</protein>
<dbReference type="PRINTS" id="PR01217">
    <property type="entry name" value="PRICHEXTENSN"/>
</dbReference>
<organism evidence="3 4">
    <name type="scientific">Herbidospora solisilvae</name>
    <dbReference type="NCBI Taxonomy" id="2696284"/>
    <lineage>
        <taxon>Bacteria</taxon>
        <taxon>Bacillati</taxon>
        <taxon>Actinomycetota</taxon>
        <taxon>Actinomycetes</taxon>
        <taxon>Streptosporangiales</taxon>
        <taxon>Streptosporangiaceae</taxon>
        <taxon>Herbidospora</taxon>
    </lineage>
</organism>
<keyword evidence="2" id="KW-0812">Transmembrane</keyword>
<sequence length="387" mass="41037">MATDQRDETPEVGLLEAVWRYRWSSLALILVAAVAAGAATFFVFGNVEATARFAVVDPRSTTYLRMGVSSDSSYIAYTAQRAAFAQSAGVLDRARQLLENEQKVVVDLETLRQSVTASPGTAGGIVVVTATAKTDKLAAQMANSVVAAYQILTEADAQREQEKLLKSVRSTRTRVQDDLKRAPDGSATESSLTEALVQLQLKESEATIDLAQFGGGVRFVDQANPLKITPSKVPTNIAIGLAVGALLAIVIAFLRATNPIGTIREVTTPTGQRHKPAQSRRPVPSRPEINGTAPVKAEYDDRPTAAFERISLPAKTPEPATPAIEKAPAEKPAPPPIRSWPEPPPTKAPAKTPAKTPASRKPAPTTPADPPDDDAEPVVTIDTGAAS</sequence>
<gene>
    <name evidence="3" type="ORF">GT755_26155</name>
</gene>
<feature type="region of interest" description="Disordered" evidence="1">
    <location>
        <begin position="265"/>
        <end position="387"/>
    </location>
</feature>
<dbReference type="RefSeq" id="WP_161482278.1">
    <property type="nucleotide sequence ID" value="NZ_WXEW01000008.1"/>
</dbReference>
<dbReference type="EMBL" id="WXEW01000008">
    <property type="protein sequence ID" value="NAS25154.1"/>
    <property type="molecule type" value="Genomic_DNA"/>
</dbReference>
<feature type="compositionally biased region" description="Pro residues" evidence="1">
    <location>
        <begin position="331"/>
        <end position="347"/>
    </location>
</feature>
<evidence type="ECO:0000256" key="2">
    <source>
        <dbReference type="SAM" id="Phobius"/>
    </source>
</evidence>
<dbReference type="InterPro" id="IPR050445">
    <property type="entry name" value="Bact_polysacc_biosynth/exp"/>
</dbReference>
<dbReference type="Proteomes" id="UP000479526">
    <property type="component" value="Unassembled WGS sequence"/>
</dbReference>
<keyword evidence="2" id="KW-0472">Membrane</keyword>
<feature type="compositionally biased region" description="Low complexity" evidence="1">
    <location>
        <begin position="348"/>
        <end position="363"/>
    </location>
</feature>
<feature type="transmembrane region" description="Helical" evidence="2">
    <location>
        <begin position="237"/>
        <end position="254"/>
    </location>
</feature>
<evidence type="ECO:0000256" key="1">
    <source>
        <dbReference type="SAM" id="MobiDB-lite"/>
    </source>
</evidence>
<name>A0A7C9N5E7_9ACTN</name>
<dbReference type="AlphaFoldDB" id="A0A7C9N5E7"/>
<keyword evidence="2" id="KW-1133">Transmembrane helix</keyword>
<accession>A0A7C9N5E7</accession>
<dbReference type="PANTHER" id="PTHR32309:SF31">
    <property type="entry name" value="CAPSULAR EXOPOLYSACCHARIDE FAMILY"/>
    <property type="match status" value="1"/>
</dbReference>
<evidence type="ECO:0000313" key="3">
    <source>
        <dbReference type="EMBL" id="NAS25154.1"/>
    </source>
</evidence>
<proteinExistence type="predicted"/>